<evidence type="ECO:0008006" key="4">
    <source>
        <dbReference type="Google" id="ProtNLM"/>
    </source>
</evidence>
<dbReference type="Proteomes" id="UP000011087">
    <property type="component" value="Unassembled WGS sequence"/>
</dbReference>
<reference evidence="1 3" key="1">
    <citation type="journal article" date="2012" name="Nature">
        <title>Algal genomes reveal evolutionary mosaicism and the fate of nucleomorphs.</title>
        <authorList>
            <consortium name="DOE Joint Genome Institute"/>
            <person name="Curtis B.A."/>
            <person name="Tanifuji G."/>
            <person name="Burki F."/>
            <person name="Gruber A."/>
            <person name="Irimia M."/>
            <person name="Maruyama S."/>
            <person name="Arias M.C."/>
            <person name="Ball S.G."/>
            <person name="Gile G.H."/>
            <person name="Hirakawa Y."/>
            <person name="Hopkins J.F."/>
            <person name="Kuo A."/>
            <person name="Rensing S.A."/>
            <person name="Schmutz J."/>
            <person name="Symeonidi A."/>
            <person name="Elias M."/>
            <person name="Eveleigh R.J."/>
            <person name="Herman E.K."/>
            <person name="Klute M.J."/>
            <person name="Nakayama T."/>
            <person name="Obornik M."/>
            <person name="Reyes-Prieto A."/>
            <person name="Armbrust E.V."/>
            <person name="Aves S.J."/>
            <person name="Beiko R.G."/>
            <person name="Coutinho P."/>
            <person name="Dacks J.B."/>
            <person name="Durnford D.G."/>
            <person name="Fast N.M."/>
            <person name="Green B.R."/>
            <person name="Grisdale C.J."/>
            <person name="Hempel F."/>
            <person name="Henrissat B."/>
            <person name="Hoppner M.P."/>
            <person name="Ishida K."/>
            <person name="Kim E."/>
            <person name="Koreny L."/>
            <person name="Kroth P.G."/>
            <person name="Liu Y."/>
            <person name="Malik S.B."/>
            <person name="Maier U.G."/>
            <person name="McRose D."/>
            <person name="Mock T."/>
            <person name="Neilson J.A."/>
            <person name="Onodera N.T."/>
            <person name="Poole A.M."/>
            <person name="Pritham E.J."/>
            <person name="Richards T.A."/>
            <person name="Rocap G."/>
            <person name="Roy S.W."/>
            <person name="Sarai C."/>
            <person name="Schaack S."/>
            <person name="Shirato S."/>
            <person name="Slamovits C.H."/>
            <person name="Spencer D.F."/>
            <person name="Suzuki S."/>
            <person name="Worden A.Z."/>
            <person name="Zauner S."/>
            <person name="Barry K."/>
            <person name="Bell C."/>
            <person name="Bharti A.K."/>
            <person name="Crow J.A."/>
            <person name="Grimwood J."/>
            <person name="Kramer R."/>
            <person name="Lindquist E."/>
            <person name="Lucas S."/>
            <person name="Salamov A."/>
            <person name="McFadden G.I."/>
            <person name="Lane C.E."/>
            <person name="Keeling P.J."/>
            <person name="Gray M.W."/>
            <person name="Grigoriev I.V."/>
            <person name="Archibald J.M."/>
        </authorList>
    </citation>
    <scope>NUCLEOTIDE SEQUENCE</scope>
    <source>
        <strain evidence="1 3">CCMP2712</strain>
    </source>
</reference>
<dbReference type="GeneID" id="17290122"/>
<dbReference type="HOGENOM" id="CLU_1443543_0_0_1"/>
<gene>
    <name evidence="1" type="ORF">GUITHDRAFT_156053</name>
</gene>
<reference evidence="3" key="2">
    <citation type="submission" date="2012-11" db="EMBL/GenBank/DDBJ databases">
        <authorList>
            <person name="Kuo A."/>
            <person name="Curtis B.A."/>
            <person name="Tanifuji G."/>
            <person name="Burki F."/>
            <person name="Gruber A."/>
            <person name="Irimia M."/>
            <person name="Maruyama S."/>
            <person name="Arias M.C."/>
            <person name="Ball S.G."/>
            <person name="Gile G.H."/>
            <person name="Hirakawa Y."/>
            <person name="Hopkins J.F."/>
            <person name="Rensing S.A."/>
            <person name="Schmutz J."/>
            <person name="Symeonidi A."/>
            <person name="Elias M."/>
            <person name="Eveleigh R.J."/>
            <person name="Herman E.K."/>
            <person name="Klute M.J."/>
            <person name="Nakayama T."/>
            <person name="Obornik M."/>
            <person name="Reyes-Prieto A."/>
            <person name="Armbrust E.V."/>
            <person name="Aves S.J."/>
            <person name="Beiko R.G."/>
            <person name="Coutinho P."/>
            <person name="Dacks J.B."/>
            <person name="Durnford D.G."/>
            <person name="Fast N.M."/>
            <person name="Green B.R."/>
            <person name="Grisdale C."/>
            <person name="Hempe F."/>
            <person name="Henrissat B."/>
            <person name="Hoppner M.P."/>
            <person name="Ishida K.-I."/>
            <person name="Kim E."/>
            <person name="Koreny L."/>
            <person name="Kroth P.G."/>
            <person name="Liu Y."/>
            <person name="Malik S.-B."/>
            <person name="Maier U.G."/>
            <person name="McRose D."/>
            <person name="Mock T."/>
            <person name="Neilson J.A."/>
            <person name="Onodera N.T."/>
            <person name="Poole A.M."/>
            <person name="Pritham E.J."/>
            <person name="Richards T.A."/>
            <person name="Rocap G."/>
            <person name="Roy S.W."/>
            <person name="Sarai C."/>
            <person name="Schaack S."/>
            <person name="Shirato S."/>
            <person name="Slamovits C.H."/>
            <person name="Spencer D.F."/>
            <person name="Suzuki S."/>
            <person name="Worden A.Z."/>
            <person name="Zauner S."/>
            <person name="Barry K."/>
            <person name="Bell C."/>
            <person name="Bharti A.K."/>
            <person name="Crow J.A."/>
            <person name="Grimwood J."/>
            <person name="Kramer R."/>
            <person name="Lindquist E."/>
            <person name="Lucas S."/>
            <person name="Salamov A."/>
            <person name="McFadden G.I."/>
            <person name="Lane C.E."/>
            <person name="Keeling P.J."/>
            <person name="Gray M.W."/>
            <person name="Grigoriev I.V."/>
            <person name="Archibald J.M."/>
        </authorList>
    </citation>
    <scope>NUCLEOTIDE SEQUENCE</scope>
    <source>
        <strain evidence="3">CCMP2712</strain>
    </source>
</reference>
<name>L1IBG2_GUITC</name>
<reference evidence="2" key="3">
    <citation type="submission" date="2015-06" db="UniProtKB">
        <authorList>
            <consortium name="EnsemblProtists"/>
        </authorList>
    </citation>
    <scope>IDENTIFICATION</scope>
</reference>
<evidence type="ECO:0000313" key="3">
    <source>
        <dbReference type="Proteomes" id="UP000011087"/>
    </source>
</evidence>
<dbReference type="EnsemblProtists" id="EKX33412">
    <property type="protein sequence ID" value="EKX33412"/>
    <property type="gene ID" value="GUITHDRAFT_156053"/>
</dbReference>
<dbReference type="KEGG" id="gtt:GUITHDRAFT_156053"/>
<dbReference type="RefSeq" id="XP_005820392.1">
    <property type="nucleotide sequence ID" value="XM_005820335.1"/>
</dbReference>
<dbReference type="PaxDb" id="55529-EKX33412"/>
<organism evidence="1">
    <name type="scientific">Guillardia theta (strain CCMP2712)</name>
    <name type="common">Cryptophyte</name>
    <dbReference type="NCBI Taxonomy" id="905079"/>
    <lineage>
        <taxon>Eukaryota</taxon>
        <taxon>Cryptophyceae</taxon>
        <taxon>Pyrenomonadales</taxon>
        <taxon>Geminigeraceae</taxon>
        <taxon>Guillardia</taxon>
    </lineage>
</organism>
<dbReference type="EMBL" id="JH993143">
    <property type="protein sequence ID" value="EKX33412.1"/>
    <property type="molecule type" value="Genomic_DNA"/>
</dbReference>
<sequence>MDEDAILTADMAVLMQVATPMLQAEDSRLATAALLVRRLQTNAEEEQEFKKILRLLATTCSSDQFLLDMMLELLMTVEHKVPVINSIALAAAGSSAEQLSPVLDTYRDLLNSDRDLLVPIIGSISELDLSISQRESFLELISGSLKVVKDQDVPVVVNAMLQITTQSNACHIAARMFQLKSLTFYMDL</sequence>
<evidence type="ECO:0000313" key="2">
    <source>
        <dbReference type="EnsemblProtists" id="EKX33412"/>
    </source>
</evidence>
<dbReference type="AlphaFoldDB" id="L1IBG2"/>
<accession>L1IBG2</accession>
<proteinExistence type="predicted"/>
<keyword evidence="3" id="KW-1185">Reference proteome</keyword>
<feature type="non-terminal residue" evidence="1">
    <location>
        <position position="188"/>
    </location>
</feature>
<dbReference type="OrthoDB" id="78023at2759"/>
<evidence type="ECO:0000313" key="1">
    <source>
        <dbReference type="EMBL" id="EKX33412.1"/>
    </source>
</evidence>
<dbReference type="eggNOG" id="ENOG502S06R">
    <property type="taxonomic scope" value="Eukaryota"/>
</dbReference>
<protein>
    <recommendedName>
        <fullName evidence="4">Clathrin/coatomer adaptor adaptin-like N-terminal domain-containing protein</fullName>
    </recommendedName>
</protein>